<dbReference type="CDD" id="cd00303">
    <property type="entry name" value="retropepsin_like"/>
    <property type="match status" value="1"/>
</dbReference>
<gene>
    <name evidence="2" type="ORF">WG66_1776</name>
</gene>
<comment type="caution">
    <text evidence="2">The sequence shown here is derived from an EMBL/GenBank/DDBJ whole genome shotgun (WGS) entry which is preliminary data.</text>
</comment>
<protein>
    <submittedName>
        <fullName evidence="2">Uncharacterized protein</fullName>
    </submittedName>
</protein>
<feature type="region of interest" description="Disordered" evidence="1">
    <location>
        <begin position="117"/>
        <end position="160"/>
    </location>
</feature>
<evidence type="ECO:0000313" key="3">
    <source>
        <dbReference type="Proteomes" id="UP000054988"/>
    </source>
</evidence>
<dbReference type="Proteomes" id="UP000054988">
    <property type="component" value="Unassembled WGS sequence"/>
</dbReference>
<reference evidence="2 3" key="1">
    <citation type="submission" date="2015-12" db="EMBL/GenBank/DDBJ databases">
        <title>Draft genome sequence of Moniliophthora roreri, the causal agent of frosty pod rot of cacao.</title>
        <authorList>
            <person name="Aime M.C."/>
            <person name="Diaz-Valderrama J.R."/>
            <person name="Kijpornyongpan T."/>
            <person name="Phillips-Mora W."/>
        </authorList>
    </citation>
    <scope>NUCLEOTIDE SEQUENCE [LARGE SCALE GENOMIC DNA]</scope>
    <source>
        <strain evidence="2 3">MCA 2952</strain>
    </source>
</reference>
<dbReference type="EMBL" id="LATX01000655">
    <property type="protein sequence ID" value="KTB45647.1"/>
    <property type="molecule type" value="Genomic_DNA"/>
</dbReference>
<evidence type="ECO:0000256" key="1">
    <source>
        <dbReference type="SAM" id="MobiDB-lite"/>
    </source>
</evidence>
<evidence type="ECO:0000313" key="2">
    <source>
        <dbReference type="EMBL" id="KTB45647.1"/>
    </source>
</evidence>
<dbReference type="AlphaFoldDB" id="A0A0W0GAR5"/>
<feature type="compositionally biased region" description="Basic and acidic residues" evidence="1">
    <location>
        <begin position="117"/>
        <end position="128"/>
    </location>
</feature>
<feature type="compositionally biased region" description="Polar residues" evidence="1">
    <location>
        <begin position="147"/>
        <end position="160"/>
    </location>
</feature>
<accession>A0A0W0GAR5</accession>
<proteinExistence type="predicted"/>
<organism evidence="2 3">
    <name type="scientific">Moniliophthora roreri</name>
    <name type="common">Frosty pod rot fungus</name>
    <name type="synonym">Monilia roreri</name>
    <dbReference type="NCBI Taxonomy" id="221103"/>
    <lineage>
        <taxon>Eukaryota</taxon>
        <taxon>Fungi</taxon>
        <taxon>Dikarya</taxon>
        <taxon>Basidiomycota</taxon>
        <taxon>Agaricomycotina</taxon>
        <taxon>Agaricomycetes</taxon>
        <taxon>Agaricomycetidae</taxon>
        <taxon>Agaricales</taxon>
        <taxon>Marasmiineae</taxon>
        <taxon>Marasmiaceae</taxon>
        <taxon>Moniliophthora</taxon>
    </lineage>
</organism>
<sequence>MGSQIICIDKEEVIGQGIMWDPATYIHMQSVNGSLNQTQGLARNVLLMIGSITIYGQLHVIKQAPYKMLLGRLFDVLTKMCAQTFEDSRMDITLMCPNTWKQITMGTYERGKEIKLEPIQEPKIKDMAQPDGPPSNQDQEQHGNGDPSDQLNFQRTSRNC</sequence>
<name>A0A0W0GAR5_MONRR</name>